<organism evidence="2 3">
    <name type="scientific">Blastochloris sulfoviridis</name>
    <dbReference type="NCBI Taxonomy" id="50712"/>
    <lineage>
        <taxon>Bacteria</taxon>
        <taxon>Pseudomonadati</taxon>
        <taxon>Pseudomonadota</taxon>
        <taxon>Alphaproteobacteria</taxon>
        <taxon>Hyphomicrobiales</taxon>
        <taxon>Blastochloridaceae</taxon>
        <taxon>Blastochloris</taxon>
    </lineage>
</organism>
<feature type="domain" description="UspA" evidence="1">
    <location>
        <begin position="184"/>
        <end position="288"/>
    </location>
</feature>
<sequence length="291" mass="31540">MMLVQRHPAARTPAKNRGRTDHMALANILVHLDSTPRTGVRLALAVRLAERFGARLTGLFAEVSEAYRVGVVATWPSAEHLAAVAAARATFQVATSKLGERAAFEEVNRGGEQEILARTTDIARTFDLVILGQTEEGVRVPVDLPEQVILESGRPVLVIPYAGSYSDLGRRPLFAWNRSRGAARALHDALPLIADGAAGLVVEARRPSEPLDEFTELVIAQLAAHRIAARFQGVVVDEIKLMDTLLNQAADHSADLLVIGAFDSSGFSFLGRGSGTRYILRHMTLPTLFSH</sequence>
<evidence type="ECO:0000259" key="1">
    <source>
        <dbReference type="Pfam" id="PF00582"/>
    </source>
</evidence>
<dbReference type="AlphaFoldDB" id="A0A5M6I4F8"/>
<reference evidence="2 3" key="1">
    <citation type="submission" date="2019-09" db="EMBL/GenBank/DDBJ databases">
        <title>Draft Whole-Genome sequence of Blastochloris sulfoviridis DSM 729.</title>
        <authorList>
            <person name="Meyer T.E."/>
            <person name="Kyndt J.A."/>
        </authorList>
    </citation>
    <scope>NUCLEOTIDE SEQUENCE [LARGE SCALE GENOMIC DNA]</scope>
    <source>
        <strain evidence="2 3">DSM 729</strain>
    </source>
</reference>
<dbReference type="Proteomes" id="UP000323886">
    <property type="component" value="Unassembled WGS sequence"/>
</dbReference>
<dbReference type="InterPro" id="IPR006016">
    <property type="entry name" value="UspA"/>
</dbReference>
<name>A0A5M6I4F8_9HYPH</name>
<dbReference type="EMBL" id="VWPL01000003">
    <property type="protein sequence ID" value="KAA5603090.1"/>
    <property type="molecule type" value="Genomic_DNA"/>
</dbReference>
<evidence type="ECO:0000313" key="2">
    <source>
        <dbReference type="EMBL" id="KAA5603090.1"/>
    </source>
</evidence>
<dbReference type="Pfam" id="PF00582">
    <property type="entry name" value="Usp"/>
    <property type="match status" value="1"/>
</dbReference>
<keyword evidence="3" id="KW-1185">Reference proteome</keyword>
<accession>A0A5M6I4F8</accession>
<dbReference type="CDD" id="cd00293">
    <property type="entry name" value="USP-like"/>
    <property type="match status" value="1"/>
</dbReference>
<proteinExistence type="predicted"/>
<evidence type="ECO:0000313" key="3">
    <source>
        <dbReference type="Proteomes" id="UP000323886"/>
    </source>
</evidence>
<dbReference type="Gene3D" id="3.40.50.12370">
    <property type="match status" value="1"/>
</dbReference>
<gene>
    <name evidence="2" type="ORF">F1193_02355</name>
</gene>
<protein>
    <submittedName>
        <fullName evidence="2">Universal stress protein</fullName>
    </submittedName>
</protein>
<dbReference type="SUPFAM" id="SSF52402">
    <property type="entry name" value="Adenine nucleotide alpha hydrolases-like"/>
    <property type="match status" value="2"/>
</dbReference>
<dbReference type="OrthoDB" id="9804721at2"/>
<comment type="caution">
    <text evidence="2">The sequence shown here is derived from an EMBL/GenBank/DDBJ whole genome shotgun (WGS) entry which is preliminary data.</text>
</comment>